<dbReference type="Pfam" id="PF00501">
    <property type="entry name" value="AMP-binding"/>
    <property type="match status" value="1"/>
</dbReference>
<dbReference type="InterPro" id="IPR045851">
    <property type="entry name" value="AMP-bd_C_sf"/>
</dbReference>
<evidence type="ECO:0000313" key="8">
    <source>
        <dbReference type="Proteomes" id="UP001589587"/>
    </source>
</evidence>
<protein>
    <submittedName>
        <fullName evidence="7">AMP-binding protein</fullName>
    </submittedName>
</protein>
<evidence type="ECO:0000256" key="4">
    <source>
        <dbReference type="ARBA" id="ARBA00023098"/>
    </source>
</evidence>
<accession>A0ABV5XEU1</accession>
<dbReference type="InterPro" id="IPR000873">
    <property type="entry name" value="AMP-dep_synth/lig_dom"/>
</dbReference>
<gene>
    <name evidence="7" type="ORF">ACFFQ6_14915</name>
</gene>
<evidence type="ECO:0000256" key="3">
    <source>
        <dbReference type="ARBA" id="ARBA00022832"/>
    </source>
</evidence>
<keyword evidence="3" id="KW-0276">Fatty acid metabolism</keyword>
<dbReference type="Gene3D" id="3.40.50.12780">
    <property type="entry name" value="N-terminal domain of ligase-like"/>
    <property type="match status" value="1"/>
</dbReference>
<dbReference type="InterPro" id="IPR025110">
    <property type="entry name" value="AMP-bd_C"/>
</dbReference>
<comment type="caution">
    <text evidence="7">The sequence shown here is derived from an EMBL/GenBank/DDBJ whole genome shotgun (WGS) entry which is preliminary data.</text>
</comment>
<keyword evidence="2" id="KW-0436">Ligase</keyword>
<organism evidence="7 8">
    <name type="scientific">Rhodococcus baikonurensis</name>
    <dbReference type="NCBI Taxonomy" id="172041"/>
    <lineage>
        <taxon>Bacteria</taxon>
        <taxon>Bacillati</taxon>
        <taxon>Actinomycetota</taxon>
        <taxon>Actinomycetes</taxon>
        <taxon>Mycobacteriales</taxon>
        <taxon>Nocardiaceae</taxon>
        <taxon>Rhodococcus</taxon>
        <taxon>Rhodococcus erythropolis group</taxon>
    </lineage>
</organism>
<keyword evidence="4" id="KW-0443">Lipid metabolism</keyword>
<dbReference type="PANTHER" id="PTHR43859:SF4">
    <property type="entry name" value="BUTANOATE--COA LIGASE AAE1-RELATED"/>
    <property type="match status" value="1"/>
</dbReference>
<feature type="domain" description="AMP-binding enzyme C-terminal" evidence="6">
    <location>
        <begin position="419"/>
        <end position="495"/>
    </location>
</feature>
<evidence type="ECO:0000259" key="6">
    <source>
        <dbReference type="Pfam" id="PF13193"/>
    </source>
</evidence>
<dbReference type="Gene3D" id="3.30.300.30">
    <property type="match status" value="1"/>
</dbReference>
<dbReference type="SUPFAM" id="SSF56801">
    <property type="entry name" value="Acetyl-CoA synthetase-like"/>
    <property type="match status" value="1"/>
</dbReference>
<feature type="domain" description="AMP-dependent synthetase/ligase" evidence="5">
    <location>
        <begin position="12"/>
        <end position="370"/>
    </location>
</feature>
<evidence type="ECO:0000256" key="2">
    <source>
        <dbReference type="ARBA" id="ARBA00022598"/>
    </source>
</evidence>
<sequence>MIIPLTISDFLDRAVTVYPDRVAIVDEPDQPAQSWGEITFADLGDLARRQAATLDELGVPVGGRVAIVSHNAARFLASFYGVAGWGRVLVPINYRLSVPEIQYIVEHSGAEVLLVDPELEHLVAEVPCKRTFVLGRDDDRIWGPNADPRPWVADAATKENATATINYTSGTTARPKGVQLTHRSNWINAVVFGWQATVTDRDVYLHTLPTFHANGWGHPFVTTAIGAKSVVLRKVDGAEILRRIEEHGVTYLCAAPAVVSAILDAAKTWEGKIPGRDRVRIIVAGAPPPTRTIERIRVDLGWEFIQIYGLTETSPLLTMSRMRAEWDDLPVPEQARLLGRAGAPAIGVQIKVDDTGEVLARSNHILASYWENPEATASALEDDWFHTGDGGTFEDGYVTIADRKKDVIITGGENVTSIEVEDALMSHPAVREVAVIGIPDEKWGELVTALVVLDESAESIDEAALIAHCRTRLAGYKCPKRVEFRPELARTATGKIQKFKLRQEFWQGRDRQVN</sequence>
<keyword evidence="8" id="KW-1185">Reference proteome</keyword>
<evidence type="ECO:0000313" key="7">
    <source>
        <dbReference type="EMBL" id="MFB9780985.1"/>
    </source>
</evidence>
<dbReference type="PANTHER" id="PTHR43859">
    <property type="entry name" value="ACYL-ACTIVATING ENZYME"/>
    <property type="match status" value="1"/>
</dbReference>
<comment type="similarity">
    <text evidence="1">Belongs to the ATP-dependent AMP-binding enzyme family.</text>
</comment>
<evidence type="ECO:0000259" key="5">
    <source>
        <dbReference type="Pfam" id="PF00501"/>
    </source>
</evidence>
<dbReference type="Pfam" id="PF13193">
    <property type="entry name" value="AMP-binding_C"/>
    <property type="match status" value="1"/>
</dbReference>
<dbReference type="InterPro" id="IPR042099">
    <property type="entry name" value="ANL_N_sf"/>
</dbReference>
<proteinExistence type="inferred from homology"/>
<reference evidence="7 8" key="1">
    <citation type="submission" date="2024-09" db="EMBL/GenBank/DDBJ databases">
        <authorList>
            <person name="Sun Q."/>
            <person name="Mori K."/>
        </authorList>
    </citation>
    <scope>NUCLEOTIDE SEQUENCE [LARGE SCALE GENOMIC DNA]</scope>
    <source>
        <strain evidence="7 8">JCM 11411</strain>
    </source>
</reference>
<name>A0ABV5XEU1_9NOCA</name>
<evidence type="ECO:0000256" key="1">
    <source>
        <dbReference type="ARBA" id="ARBA00006432"/>
    </source>
</evidence>
<dbReference type="EMBL" id="JBHMAS010000034">
    <property type="protein sequence ID" value="MFB9780985.1"/>
    <property type="molecule type" value="Genomic_DNA"/>
</dbReference>
<dbReference type="RefSeq" id="WP_378374911.1">
    <property type="nucleotide sequence ID" value="NZ_JBHMAS010000034.1"/>
</dbReference>
<dbReference type="Proteomes" id="UP001589587">
    <property type="component" value="Unassembled WGS sequence"/>
</dbReference>